<proteinExistence type="predicted"/>
<evidence type="ECO:0008006" key="3">
    <source>
        <dbReference type="Google" id="ProtNLM"/>
    </source>
</evidence>
<name>A0A7S3EFD4_9RHOD</name>
<feature type="chain" id="PRO_5031431737" description="Exocyst complex component Sec8" evidence="1">
    <location>
        <begin position="19"/>
        <end position="423"/>
    </location>
</feature>
<keyword evidence="1" id="KW-0732">Signal</keyword>
<dbReference type="EMBL" id="HBHW01020012">
    <property type="protein sequence ID" value="CAE0047556.1"/>
    <property type="molecule type" value="Transcribed_RNA"/>
</dbReference>
<evidence type="ECO:0000313" key="2">
    <source>
        <dbReference type="EMBL" id="CAE0047556.1"/>
    </source>
</evidence>
<feature type="signal peptide" evidence="1">
    <location>
        <begin position="1"/>
        <end position="18"/>
    </location>
</feature>
<gene>
    <name evidence="2" type="ORF">RMAR00112_LOCUS15536</name>
</gene>
<sequence>MKPSRNLLLFVVIPCNQAMEGCPNRCQGYASISQRTLRTLSCFPYVTRLVTRCFSIRGKFDGEEEKTTSKRKLHVHDTSNADEQVRVGHFRHDFSHNSGKGAETCCCFGSPPCLSSECDAKTLCTVEKSILKGLARNGKNTTVLYIFKKLAAMCTEKEPEEGVRAEEARAHASNVRIRVLCLSHLLLLEMVESDLEQFRGGLVKGAGEPWSEVLDSPSWERQVNEYSKFLKMKVTLLLDIPELEGNYSLQRFEFRTRIEQRDRPRRKANSRRLDEIFSVATGDVVLRYADIALEVLSQVEHHKFRGELKGFCSALLCLEVNNLLLFAGQIMQRCKYDTGDLGERMNRARGALEESVSFLHSNFSASELSESSLMADLETSLSEPWSRDAYRVISTDETDVECKFSTFADLHEALVPRSRQLYS</sequence>
<protein>
    <recommendedName>
        <fullName evidence="3">Exocyst complex component Sec8</fullName>
    </recommendedName>
</protein>
<evidence type="ECO:0000256" key="1">
    <source>
        <dbReference type="SAM" id="SignalP"/>
    </source>
</evidence>
<reference evidence="2" key="1">
    <citation type="submission" date="2021-01" db="EMBL/GenBank/DDBJ databases">
        <authorList>
            <person name="Corre E."/>
            <person name="Pelletier E."/>
            <person name="Niang G."/>
            <person name="Scheremetjew M."/>
            <person name="Finn R."/>
            <person name="Kale V."/>
            <person name="Holt S."/>
            <person name="Cochrane G."/>
            <person name="Meng A."/>
            <person name="Brown T."/>
            <person name="Cohen L."/>
        </authorList>
    </citation>
    <scope>NUCLEOTIDE SEQUENCE</scope>
    <source>
        <strain evidence="2">CCMP 769</strain>
    </source>
</reference>
<organism evidence="2">
    <name type="scientific">Rhodosorus marinus</name>
    <dbReference type="NCBI Taxonomy" id="101924"/>
    <lineage>
        <taxon>Eukaryota</taxon>
        <taxon>Rhodophyta</taxon>
        <taxon>Stylonematophyceae</taxon>
        <taxon>Stylonematales</taxon>
        <taxon>Stylonemataceae</taxon>
        <taxon>Rhodosorus</taxon>
    </lineage>
</organism>
<dbReference type="AlphaFoldDB" id="A0A7S3EFD4"/>
<accession>A0A7S3EFD4</accession>